<evidence type="ECO:0000259" key="1">
    <source>
        <dbReference type="PROSITE" id="PS51186"/>
    </source>
</evidence>
<dbReference type="Pfam" id="PF13508">
    <property type="entry name" value="Acetyltransf_7"/>
    <property type="match status" value="1"/>
</dbReference>
<gene>
    <name evidence="2" type="ORF">DAEQUDRAFT_663355</name>
</gene>
<dbReference type="AlphaFoldDB" id="A0A165T3K9"/>
<sequence length="361" mass="41065">MPGLHTTTQSTIIVQHDNAIDFLSCSYPTLRRYEASANIVLAHALKRVNAEAVLSGLLFTDDGDAEAYLKSLDRSSYSPHRNDDSFWLTLWSFTPGGRPVLDVVLSCLSWTLGNYPIFIWTPRRPGTIQSDWLGPRVTQLTEHLRMCVPPERVYSVFGMTQLVKTFAQRWTLLTGVDTDREPLYAAHFSYCDTSTFQPSDVRLPRGHELRRAKPRDLEDVARLCKEFADDTVFFPLTIERARIEARELIKKGQIWVYAANGDIATICAVTRNSQRVSAITKVYTTPAWRRHGCAEFLVREVTGRLLFDCNRDCVVLYVGHDNNAQRVYDRVGYAGLCGKDKSDRVEDSLELGFRGTHRGHW</sequence>
<reference evidence="2 3" key="1">
    <citation type="journal article" date="2016" name="Mol. Biol. Evol.">
        <title>Comparative Genomics of Early-Diverging Mushroom-Forming Fungi Provides Insights into the Origins of Lignocellulose Decay Capabilities.</title>
        <authorList>
            <person name="Nagy L.G."/>
            <person name="Riley R."/>
            <person name="Tritt A."/>
            <person name="Adam C."/>
            <person name="Daum C."/>
            <person name="Floudas D."/>
            <person name="Sun H."/>
            <person name="Yadav J.S."/>
            <person name="Pangilinan J."/>
            <person name="Larsson K.H."/>
            <person name="Matsuura K."/>
            <person name="Barry K."/>
            <person name="Labutti K."/>
            <person name="Kuo R."/>
            <person name="Ohm R.A."/>
            <person name="Bhattacharya S.S."/>
            <person name="Shirouzu T."/>
            <person name="Yoshinaga Y."/>
            <person name="Martin F.M."/>
            <person name="Grigoriev I.V."/>
            <person name="Hibbett D.S."/>
        </authorList>
    </citation>
    <scope>NUCLEOTIDE SEQUENCE [LARGE SCALE GENOMIC DNA]</scope>
    <source>
        <strain evidence="2 3">L-15889</strain>
    </source>
</reference>
<dbReference type="Gene3D" id="3.40.630.30">
    <property type="match status" value="1"/>
</dbReference>
<dbReference type="InterPro" id="IPR016181">
    <property type="entry name" value="Acyl_CoA_acyltransferase"/>
</dbReference>
<name>A0A165T3K9_9APHY</name>
<feature type="domain" description="N-acetyltransferase" evidence="1">
    <location>
        <begin position="207"/>
        <end position="361"/>
    </location>
</feature>
<accession>A0A165T3K9</accession>
<protein>
    <recommendedName>
        <fullName evidence="1">N-acetyltransferase domain-containing protein</fullName>
    </recommendedName>
</protein>
<dbReference type="PROSITE" id="PS51186">
    <property type="entry name" value="GNAT"/>
    <property type="match status" value="1"/>
</dbReference>
<dbReference type="SUPFAM" id="SSF55729">
    <property type="entry name" value="Acyl-CoA N-acyltransferases (Nat)"/>
    <property type="match status" value="1"/>
</dbReference>
<organism evidence="2 3">
    <name type="scientific">Daedalea quercina L-15889</name>
    <dbReference type="NCBI Taxonomy" id="1314783"/>
    <lineage>
        <taxon>Eukaryota</taxon>
        <taxon>Fungi</taxon>
        <taxon>Dikarya</taxon>
        <taxon>Basidiomycota</taxon>
        <taxon>Agaricomycotina</taxon>
        <taxon>Agaricomycetes</taxon>
        <taxon>Polyporales</taxon>
        <taxon>Fomitopsis</taxon>
    </lineage>
</organism>
<proteinExistence type="predicted"/>
<evidence type="ECO:0000313" key="2">
    <source>
        <dbReference type="EMBL" id="KZT72883.1"/>
    </source>
</evidence>
<keyword evidence="3" id="KW-1185">Reference proteome</keyword>
<dbReference type="Proteomes" id="UP000076727">
    <property type="component" value="Unassembled WGS sequence"/>
</dbReference>
<evidence type="ECO:0000313" key="3">
    <source>
        <dbReference type="Proteomes" id="UP000076727"/>
    </source>
</evidence>
<dbReference type="OrthoDB" id="5372118at2759"/>
<dbReference type="EMBL" id="KV429039">
    <property type="protein sequence ID" value="KZT72883.1"/>
    <property type="molecule type" value="Genomic_DNA"/>
</dbReference>
<dbReference type="GO" id="GO:0016747">
    <property type="term" value="F:acyltransferase activity, transferring groups other than amino-acyl groups"/>
    <property type="evidence" value="ECO:0007669"/>
    <property type="project" value="InterPro"/>
</dbReference>
<dbReference type="InterPro" id="IPR000182">
    <property type="entry name" value="GNAT_dom"/>
</dbReference>